<evidence type="ECO:0000313" key="1">
    <source>
        <dbReference type="EMBL" id="AIQ63315.1"/>
    </source>
</evidence>
<dbReference type="Proteomes" id="UP000029507">
    <property type="component" value="Chromosome"/>
</dbReference>
<dbReference type="Pfam" id="PF11681">
    <property type="entry name" value="Phage_Tube_PhiTE"/>
    <property type="match status" value="1"/>
</dbReference>
<dbReference type="KEGG" id="pste:PSTEL_09675"/>
<dbReference type="NCBIfam" id="NF047581">
    <property type="entry name" value="gp105_phage_fam"/>
    <property type="match status" value="1"/>
</dbReference>
<name>A0A089LT85_9BACL</name>
<accession>A0A089LT85</accession>
<reference evidence="1 2" key="1">
    <citation type="submission" date="2014-08" db="EMBL/GenBank/DDBJ databases">
        <title>Comparative genomics of the Paenibacillus odorifer group.</title>
        <authorList>
            <person name="den Bakker H.C."/>
            <person name="Tsai Y.-C."/>
            <person name="Martin N."/>
            <person name="Korlach J."/>
            <person name="Wiedmann M."/>
        </authorList>
    </citation>
    <scope>NUCLEOTIDE SEQUENCE [LARGE SCALE GENOMIC DNA]</scope>
    <source>
        <strain evidence="1 2">DSM 14472</strain>
    </source>
</reference>
<organism evidence="1 2">
    <name type="scientific">Paenibacillus stellifer</name>
    <dbReference type="NCBI Taxonomy" id="169760"/>
    <lineage>
        <taxon>Bacteria</taxon>
        <taxon>Bacillati</taxon>
        <taxon>Bacillota</taxon>
        <taxon>Bacilli</taxon>
        <taxon>Bacillales</taxon>
        <taxon>Paenibacillaceae</taxon>
        <taxon>Paenibacillus</taxon>
    </lineage>
</organism>
<dbReference type="STRING" id="169760.PSTEL_09675"/>
<dbReference type="AlphaFoldDB" id="A0A089LT85"/>
<dbReference type="EMBL" id="CP009286">
    <property type="protein sequence ID" value="AIQ63315.1"/>
    <property type="molecule type" value="Genomic_DNA"/>
</dbReference>
<keyword evidence="2" id="KW-1185">Reference proteome</keyword>
<dbReference type="HOGENOM" id="CLU_139709_1_0_9"/>
<dbReference type="InterPro" id="IPR021695">
    <property type="entry name" value="Phage_KPP10_Orf10"/>
</dbReference>
<proteinExistence type="predicted"/>
<evidence type="ECO:0008006" key="3">
    <source>
        <dbReference type="Google" id="ProtNLM"/>
    </source>
</evidence>
<dbReference type="OrthoDB" id="2601963at2"/>
<protein>
    <recommendedName>
        <fullName evidence="3">DUF3277 domain-containing protein</fullName>
    </recommendedName>
</protein>
<dbReference type="RefSeq" id="WP_038694768.1">
    <property type="nucleotide sequence ID" value="NZ_CP009286.1"/>
</dbReference>
<evidence type="ECO:0000313" key="2">
    <source>
        <dbReference type="Proteomes" id="UP000029507"/>
    </source>
</evidence>
<sequence>MAVEVKTYDANDVTVTVGGIYLTGFSEDLVTVSKDEEGVSTKVGAQGDVAVSKVNNPLGTISVTLLQTSPQVAYLNKLARSGQMVPVSVIYSGDPKEVSTANEAIVKKPADREYSAEVGDRSFEFQCLDLDMN</sequence>
<gene>
    <name evidence="1" type="ORF">PSTEL_09675</name>
</gene>